<gene>
    <name evidence="2" type="ORF">CIPAW_11G089800</name>
</gene>
<sequence>MKLSLEFQEDRHHAHHHHHHQIETLKAKIPLTILNQPFISSTTIPATNTSSSDLSFSLSTNFLSGPSLRLSYCPTTSTPTSTASPPFSLSLKSGLGLFGSPHSSPLVFSASFSLSPTNTLIPTFSLHLKPQFGHFSLRKSTFSDPVSDKISGPFSDGGDKVNFGSYSNSGVNLGSESHSNGEFGCRFVSEGSSVWQDLKLEPFGGKDEVTNPSSLENGGVHSNGGIGIVPVRQLAWKNSTKDRFLSGVGVMAKTSFPVTKRVKVNMRWGVNFPADGGKGLPYLTVNKIGIERVEQAKQVVNGGESNVGDSELLKGMFFWMRRDLEALEKENREMKLSLEEMRTRGSVKNIRWESDGLGKNVSPPSGQSSSEFEQWRSRNSGREDNGRRESKETSGEFEQRKSKKSGGEENGQRESKKTNRASDLESELQRAIKAASS</sequence>
<proteinExistence type="predicted"/>
<dbReference type="Proteomes" id="UP000811609">
    <property type="component" value="Chromosome 11"/>
</dbReference>
<evidence type="ECO:0000313" key="3">
    <source>
        <dbReference type="Proteomes" id="UP000811609"/>
    </source>
</evidence>
<feature type="compositionally biased region" description="Polar residues" evidence="1">
    <location>
        <begin position="362"/>
        <end position="372"/>
    </location>
</feature>
<dbReference type="PANTHER" id="PTHR34285:SF6">
    <property type="entry name" value="TRANSMEMBRANE PROTEIN"/>
    <property type="match status" value="1"/>
</dbReference>
<accession>A0A8T1P0B2</accession>
<dbReference type="AlphaFoldDB" id="A0A8T1P0B2"/>
<evidence type="ECO:0000313" key="2">
    <source>
        <dbReference type="EMBL" id="KAG6636135.1"/>
    </source>
</evidence>
<evidence type="ECO:0000256" key="1">
    <source>
        <dbReference type="SAM" id="MobiDB-lite"/>
    </source>
</evidence>
<comment type="caution">
    <text evidence="2">The sequence shown here is derived from an EMBL/GenBank/DDBJ whole genome shotgun (WGS) entry which is preliminary data.</text>
</comment>
<dbReference type="EMBL" id="CM031819">
    <property type="protein sequence ID" value="KAG6636136.1"/>
    <property type="molecule type" value="Genomic_DNA"/>
</dbReference>
<dbReference type="PANTHER" id="PTHR34285">
    <property type="entry name" value="OS08G0510800 PROTEIN"/>
    <property type="match status" value="1"/>
</dbReference>
<feature type="region of interest" description="Disordered" evidence="1">
    <location>
        <begin position="354"/>
        <end position="437"/>
    </location>
</feature>
<reference evidence="2" key="1">
    <citation type="submission" date="2020-12" db="EMBL/GenBank/DDBJ databases">
        <title>WGS assembly of Carya illinoinensis cv. Pawnee.</title>
        <authorList>
            <person name="Platts A."/>
            <person name="Shu S."/>
            <person name="Wright S."/>
            <person name="Barry K."/>
            <person name="Edger P."/>
            <person name="Pires J.C."/>
            <person name="Schmutz J."/>
        </authorList>
    </citation>
    <scope>NUCLEOTIDE SEQUENCE</scope>
    <source>
        <tissue evidence="2">Leaf</tissue>
    </source>
</reference>
<dbReference type="EMBL" id="CM031819">
    <property type="protein sequence ID" value="KAG6636135.1"/>
    <property type="molecule type" value="Genomic_DNA"/>
</dbReference>
<feature type="region of interest" description="Disordered" evidence="1">
    <location>
        <begin position="1"/>
        <end position="21"/>
    </location>
</feature>
<organism evidence="2 3">
    <name type="scientific">Carya illinoinensis</name>
    <name type="common">Pecan</name>
    <dbReference type="NCBI Taxonomy" id="32201"/>
    <lineage>
        <taxon>Eukaryota</taxon>
        <taxon>Viridiplantae</taxon>
        <taxon>Streptophyta</taxon>
        <taxon>Embryophyta</taxon>
        <taxon>Tracheophyta</taxon>
        <taxon>Spermatophyta</taxon>
        <taxon>Magnoliopsida</taxon>
        <taxon>eudicotyledons</taxon>
        <taxon>Gunneridae</taxon>
        <taxon>Pentapetalae</taxon>
        <taxon>rosids</taxon>
        <taxon>fabids</taxon>
        <taxon>Fagales</taxon>
        <taxon>Juglandaceae</taxon>
        <taxon>Carya</taxon>
    </lineage>
</organism>
<protein>
    <submittedName>
        <fullName evidence="2">Uncharacterized protein</fullName>
    </submittedName>
</protein>
<name>A0A8T1P0B2_CARIL</name>
<keyword evidence="3" id="KW-1185">Reference proteome</keyword>
<feature type="compositionally biased region" description="Basic and acidic residues" evidence="1">
    <location>
        <begin position="373"/>
        <end position="430"/>
    </location>
</feature>